<keyword evidence="2" id="KW-1185">Reference proteome</keyword>
<sequence length="65" mass="7400">MSVDTYDFSYNNLTGPIPNSVIFLKMFQFRKILNPTTFLNDQVAPVKSSGIFLTVAMNRPIPLQF</sequence>
<dbReference type="Proteomes" id="UP000290289">
    <property type="component" value="Chromosome 11"/>
</dbReference>
<evidence type="ECO:0000313" key="1">
    <source>
        <dbReference type="EMBL" id="RXH85102.1"/>
    </source>
</evidence>
<evidence type="ECO:0000313" key="2">
    <source>
        <dbReference type="Proteomes" id="UP000290289"/>
    </source>
</evidence>
<gene>
    <name evidence="1" type="ORF">DVH24_041870</name>
</gene>
<name>A0A498IT57_MALDO</name>
<proteinExistence type="predicted"/>
<protein>
    <recommendedName>
        <fullName evidence="3">Non-specific serine/threonine protein kinase</fullName>
    </recommendedName>
</protein>
<organism evidence="1 2">
    <name type="scientific">Malus domestica</name>
    <name type="common">Apple</name>
    <name type="synonym">Pyrus malus</name>
    <dbReference type="NCBI Taxonomy" id="3750"/>
    <lineage>
        <taxon>Eukaryota</taxon>
        <taxon>Viridiplantae</taxon>
        <taxon>Streptophyta</taxon>
        <taxon>Embryophyta</taxon>
        <taxon>Tracheophyta</taxon>
        <taxon>Spermatophyta</taxon>
        <taxon>Magnoliopsida</taxon>
        <taxon>eudicotyledons</taxon>
        <taxon>Gunneridae</taxon>
        <taxon>Pentapetalae</taxon>
        <taxon>rosids</taxon>
        <taxon>fabids</taxon>
        <taxon>Rosales</taxon>
        <taxon>Rosaceae</taxon>
        <taxon>Amygdaloideae</taxon>
        <taxon>Maleae</taxon>
        <taxon>Malus</taxon>
    </lineage>
</organism>
<evidence type="ECO:0008006" key="3">
    <source>
        <dbReference type="Google" id="ProtNLM"/>
    </source>
</evidence>
<reference evidence="1 2" key="1">
    <citation type="submission" date="2018-10" db="EMBL/GenBank/DDBJ databases">
        <title>A high-quality apple genome assembly.</title>
        <authorList>
            <person name="Hu J."/>
        </authorList>
    </citation>
    <scope>NUCLEOTIDE SEQUENCE [LARGE SCALE GENOMIC DNA]</scope>
    <source>
        <strain evidence="2">cv. HFTH1</strain>
        <tissue evidence="1">Young leaf</tissue>
    </source>
</reference>
<dbReference type="EMBL" id="RDQH01000337">
    <property type="protein sequence ID" value="RXH85102.1"/>
    <property type="molecule type" value="Genomic_DNA"/>
</dbReference>
<dbReference type="AlphaFoldDB" id="A0A498IT57"/>
<accession>A0A498IT57</accession>
<comment type="caution">
    <text evidence="1">The sequence shown here is derived from an EMBL/GenBank/DDBJ whole genome shotgun (WGS) entry which is preliminary data.</text>
</comment>